<dbReference type="PANTHER" id="PTHR12110:SF53">
    <property type="entry name" value="BLR5974 PROTEIN"/>
    <property type="match status" value="1"/>
</dbReference>
<organism evidence="2 3">
    <name type="scientific">Rubinisphaera brasiliensis (strain ATCC 49424 / DSM 5305 / JCM 21570 / IAM 15109 / NBRC 103401 / IFAM 1448)</name>
    <name type="common">Planctomyces brasiliensis</name>
    <dbReference type="NCBI Taxonomy" id="756272"/>
    <lineage>
        <taxon>Bacteria</taxon>
        <taxon>Pseudomonadati</taxon>
        <taxon>Planctomycetota</taxon>
        <taxon>Planctomycetia</taxon>
        <taxon>Planctomycetales</taxon>
        <taxon>Planctomycetaceae</taxon>
        <taxon>Rubinisphaera</taxon>
    </lineage>
</organism>
<dbReference type="OrthoDB" id="259215at2"/>
<dbReference type="GO" id="GO:0016853">
    <property type="term" value="F:isomerase activity"/>
    <property type="evidence" value="ECO:0007669"/>
    <property type="project" value="UniProtKB-KW"/>
</dbReference>
<dbReference type="SUPFAM" id="SSF51658">
    <property type="entry name" value="Xylose isomerase-like"/>
    <property type="match status" value="1"/>
</dbReference>
<dbReference type="STRING" id="756272.Plabr_0524"/>
<dbReference type="eggNOG" id="COG1082">
    <property type="taxonomic scope" value="Bacteria"/>
</dbReference>
<reference evidence="3" key="1">
    <citation type="submission" date="2011-02" db="EMBL/GenBank/DDBJ databases">
        <title>The complete genome of Planctomyces brasiliensis DSM 5305.</title>
        <authorList>
            <person name="Lucas S."/>
            <person name="Copeland A."/>
            <person name="Lapidus A."/>
            <person name="Bruce D."/>
            <person name="Goodwin L."/>
            <person name="Pitluck S."/>
            <person name="Kyrpides N."/>
            <person name="Mavromatis K."/>
            <person name="Pagani I."/>
            <person name="Ivanova N."/>
            <person name="Ovchinnikova G."/>
            <person name="Lu M."/>
            <person name="Detter J.C."/>
            <person name="Han C."/>
            <person name="Land M."/>
            <person name="Hauser L."/>
            <person name="Markowitz V."/>
            <person name="Cheng J.-F."/>
            <person name="Hugenholtz P."/>
            <person name="Woyke T."/>
            <person name="Wu D."/>
            <person name="Tindall B."/>
            <person name="Pomrenke H.G."/>
            <person name="Brambilla E."/>
            <person name="Klenk H.-P."/>
            <person name="Eisen J.A."/>
        </authorList>
    </citation>
    <scope>NUCLEOTIDE SEQUENCE [LARGE SCALE GENOMIC DNA]</scope>
    <source>
        <strain evidence="3">ATCC 49424 / DSM 5305 / JCM 21570 / NBRC 103401 / IFAM 1448</strain>
    </source>
</reference>
<keyword evidence="3" id="KW-1185">Reference proteome</keyword>
<dbReference type="HOGENOM" id="CLU_050006_6_0_0"/>
<dbReference type="InterPro" id="IPR036237">
    <property type="entry name" value="Xyl_isomerase-like_sf"/>
</dbReference>
<dbReference type="EMBL" id="CP002546">
    <property type="protein sequence ID" value="ADY58151.1"/>
    <property type="molecule type" value="Genomic_DNA"/>
</dbReference>
<dbReference type="Proteomes" id="UP000006860">
    <property type="component" value="Chromosome"/>
</dbReference>
<dbReference type="KEGG" id="pbs:Plabr_0524"/>
<dbReference type="Gene3D" id="3.20.20.150">
    <property type="entry name" value="Divalent-metal-dependent TIM barrel enzymes"/>
    <property type="match status" value="1"/>
</dbReference>
<name>F0SSZ6_RUBBR</name>
<dbReference type="InterPro" id="IPR050312">
    <property type="entry name" value="IolE/XylAMocC-like"/>
</dbReference>
<dbReference type="PANTHER" id="PTHR12110">
    <property type="entry name" value="HYDROXYPYRUVATE ISOMERASE"/>
    <property type="match status" value="1"/>
</dbReference>
<dbReference type="InterPro" id="IPR013022">
    <property type="entry name" value="Xyl_isomerase-like_TIM-brl"/>
</dbReference>
<evidence type="ECO:0000313" key="3">
    <source>
        <dbReference type="Proteomes" id="UP000006860"/>
    </source>
</evidence>
<accession>F0SSZ6</accession>
<dbReference type="RefSeq" id="WP_013626895.1">
    <property type="nucleotide sequence ID" value="NC_015174.1"/>
</dbReference>
<dbReference type="Pfam" id="PF01261">
    <property type="entry name" value="AP_endonuc_2"/>
    <property type="match status" value="1"/>
</dbReference>
<gene>
    <name evidence="2" type="ordered locus">Plabr_0524</name>
</gene>
<keyword evidence="2" id="KW-0413">Isomerase</keyword>
<dbReference type="AlphaFoldDB" id="F0SSZ6"/>
<sequence length="311" mass="34701">MQRRDLLAWSGMVGAASLIPQRLLAGDGGEAAADTKLQDSRPAHKMKLSLAAYSFNRMLPRNWPSPRKGDATMSLLDFIDYSASLNLDACELTSYYFPAEITDEYIAEVKRRTFLQGLDISGTAIGNDFCYPEGETRDEQLQLTRQWIDYAAAMGAPVIRIFAGKQKKGQTFEEAVSQCASGINEAVAYAATKGVCLALENHGGITATPEQMLQIIEQVDESPYFGVNFDSGNFRTDDPYRDLAKIAPLAINAQIKTEVQIAGKRQPADIKRIVDILKDANYRGYVVLEYEEREPLLEIPRYIDQLREWIA</sequence>
<evidence type="ECO:0000313" key="2">
    <source>
        <dbReference type="EMBL" id="ADY58151.1"/>
    </source>
</evidence>
<protein>
    <submittedName>
        <fullName evidence="2">Xylose isomerase domain-containing protein TIM barrel</fullName>
    </submittedName>
</protein>
<evidence type="ECO:0000259" key="1">
    <source>
        <dbReference type="Pfam" id="PF01261"/>
    </source>
</evidence>
<proteinExistence type="predicted"/>
<feature type="domain" description="Xylose isomerase-like TIM barrel" evidence="1">
    <location>
        <begin position="80"/>
        <end position="310"/>
    </location>
</feature>